<evidence type="ECO:0000313" key="2">
    <source>
        <dbReference type="RefSeq" id="XP_065643430.1"/>
    </source>
</evidence>
<accession>A0ABM4B3M1</accession>
<proteinExistence type="predicted"/>
<reference evidence="2" key="2">
    <citation type="submission" date="2025-08" db="UniProtKB">
        <authorList>
            <consortium name="RefSeq"/>
        </authorList>
    </citation>
    <scope>IDENTIFICATION</scope>
</reference>
<dbReference type="Proteomes" id="UP001652625">
    <property type="component" value="Chromosome 01"/>
</dbReference>
<dbReference type="RefSeq" id="XP_065643430.1">
    <property type="nucleotide sequence ID" value="XM_065787358.1"/>
</dbReference>
<dbReference type="GeneID" id="136075098"/>
<reference evidence="1" key="1">
    <citation type="submission" date="2025-05" db="UniProtKB">
        <authorList>
            <consortium name="RefSeq"/>
        </authorList>
    </citation>
    <scope>NUCLEOTIDE SEQUENCE [LARGE SCALE GENOMIC DNA]</scope>
</reference>
<name>A0ABM4B3M1_HYDVU</name>
<gene>
    <name evidence="2" type="primary">LOC136075098</name>
</gene>
<keyword evidence="1" id="KW-1185">Reference proteome</keyword>
<evidence type="ECO:0000313" key="1">
    <source>
        <dbReference type="Proteomes" id="UP001652625"/>
    </source>
</evidence>
<protein>
    <submittedName>
        <fullName evidence="2">Uncharacterized protein LOC136075098 isoform X1</fullName>
    </submittedName>
</protein>
<sequence>MASQCWAVVVYFENEIETEAVVPSCWVKDDWLFWPTGVHVMKAAYKKFPIDDSWNKFRVKRIKVTGDKEVCEGYNFTTTEDSEEESYMFNTQENHLRSQVHPDVTNSTRDRSRSPIVQSKIVNFEINNSKSPKLPLHPKSITTNFKSSELGLQKKLDLSSSSSPAFLAGTSTQSFGTSSQFPLSTEKFQKKVFKQLLEIKNMVKDLQNVSSVVSEDLQINALSSIEQLIELDITLNDSVIFSKWVSYPVAIASLNFFFMLSW</sequence>
<organism evidence="1 2">
    <name type="scientific">Hydra vulgaris</name>
    <name type="common">Hydra</name>
    <name type="synonym">Hydra attenuata</name>
    <dbReference type="NCBI Taxonomy" id="6087"/>
    <lineage>
        <taxon>Eukaryota</taxon>
        <taxon>Metazoa</taxon>
        <taxon>Cnidaria</taxon>
        <taxon>Hydrozoa</taxon>
        <taxon>Hydroidolina</taxon>
        <taxon>Anthoathecata</taxon>
        <taxon>Aplanulata</taxon>
        <taxon>Hydridae</taxon>
        <taxon>Hydra</taxon>
    </lineage>
</organism>